<evidence type="ECO:0000313" key="6">
    <source>
        <dbReference type="Proteomes" id="UP000076420"/>
    </source>
</evidence>
<reference evidence="5" key="1">
    <citation type="submission" date="2020-05" db="UniProtKB">
        <authorList>
            <consortium name="EnsemblMetazoa"/>
        </authorList>
    </citation>
    <scope>IDENTIFICATION</scope>
    <source>
        <strain evidence="5">BB02</strain>
    </source>
</reference>
<dbReference type="InterPro" id="IPR020846">
    <property type="entry name" value="MFS_dom"/>
</dbReference>
<dbReference type="VEuPathDB" id="VectorBase:BGLAX_044035"/>
<protein>
    <recommendedName>
        <fullName evidence="4">Major facilitator superfamily (MFS) profile domain-containing protein</fullName>
    </recommendedName>
</protein>
<dbReference type="Proteomes" id="UP000076420">
    <property type="component" value="Unassembled WGS sequence"/>
</dbReference>
<feature type="compositionally biased region" description="Basic and acidic residues" evidence="2">
    <location>
        <begin position="87"/>
        <end position="125"/>
    </location>
</feature>
<keyword evidence="3" id="KW-0812">Transmembrane</keyword>
<dbReference type="AlphaFoldDB" id="A0A2C9M861"/>
<dbReference type="KEGG" id="bgt:106069951"/>
<evidence type="ECO:0000256" key="2">
    <source>
        <dbReference type="SAM" id="MobiDB-lite"/>
    </source>
</evidence>
<dbReference type="STRING" id="6526.A0A2C9M861"/>
<gene>
    <name evidence="5" type="primary">106069951</name>
</gene>
<dbReference type="EnsemblMetazoa" id="BGLB039658-RA">
    <property type="protein sequence ID" value="BGLB039658-PA"/>
    <property type="gene ID" value="BGLB039658"/>
</dbReference>
<evidence type="ECO:0000256" key="3">
    <source>
        <dbReference type="SAM" id="Phobius"/>
    </source>
</evidence>
<dbReference type="PROSITE" id="PS50850">
    <property type="entry name" value="MFS"/>
    <property type="match status" value="1"/>
</dbReference>
<evidence type="ECO:0000259" key="4">
    <source>
        <dbReference type="PROSITE" id="PS50850"/>
    </source>
</evidence>
<feature type="domain" description="Major facilitator superfamily (MFS) profile" evidence="4">
    <location>
        <begin position="1"/>
        <end position="81"/>
    </location>
</feature>
<dbReference type="GO" id="GO:0016020">
    <property type="term" value="C:membrane"/>
    <property type="evidence" value="ECO:0007669"/>
    <property type="project" value="UniProtKB-SubCell"/>
</dbReference>
<organism evidence="5 6">
    <name type="scientific">Biomphalaria glabrata</name>
    <name type="common">Bloodfluke planorb</name>
    <name type="synonym">Freshwater snail</name>
    <dbReference type="NCBI Taxonomy" id="6526"/>
    <lineage>
        <taxon>Eukaryota</taxon>
        <taxon>Metazoa</taxon>
        <taxon>Spiralia</taxon>
        <taxon>Lophotrochozoa</taxon>
        <taxon>Mollusca</taxon>
        <taxon>Gastropoda</taxon>
        <taxon>Heterobranchia</taxon>
        <taxon>Euthyneura</taxon>
        <taxon>Panpulmonata</taxon>
        <taxon>Hygrophila</taxon>
        <taxon>Lymnaeoidea</taxon>
        <taxon>Planorbidae</taxon>
        <taxon>Biomphalaria</taxon>
    </lineage>
</organism>
<dbReference type="Gene3D" id="1.20.1250.20">
    <property type="entry name" value="MFS general substrate transporter like domains"/>
    <property type="match status" value="1"/>
</dbReference>
<keyword evidence="3" id="KW-0472">Membrane</keyword>
<comment type="subcellular location">
    <subcellularLocation>
        <location evidence="1">Membrane</location>
        <topology evidence="1">Multi-pass membrane protein</topology>
    </subcellularLocation>
</comment>
<proteinExistence type="predicted"/>
<feature type="transmembrane region" description="Helical" evidence="3">
    <location>
        <begin position="56"/>
        <end position="76"/>
    </location>
</feature>
<sequence>MIFRGAQTTSWSAIGILSNEIYPTVIRGLGSGALNTAARIGGIVAPFALNLEDRPVVAFSLMAGLMAVSVILVTFLEETKGLAMKDSNLEDQEKTISAESDTREGSDYKSADDHIELTDKGKESHVIPISDDEVHKTPNQKHFGFENLVYDEEDEKNTQL</sequence>
<evidence type="ECO:0000313" key="5">
    <source>
        <dbReference type="EnsemblMetazoa" id="BGLB039658-PA"/>
    </source>
</evidence>
<dbReference type="SUPFAM" id="SSF103473">
    <property type="entry name" value="MFS general substrate transporter"/>
    <property type="match status" value="1"/>
</dbReference>
<accession>A0A2C9M861</accession>
<evidence type="ECO:0000256" key="1">
    <source>
        <dbReference type="ARBA" id="ARBA00004141"/>
    </source>
</evidence>
<keyword evidence="3" id="KW-1133">Transmembrane helix</keyword>
<dbReference type="VEuPathDB" id="VectorBase:BGLB039658"/>
<feature type="compositionally biased region" description="Acidic residues" evidence="2">
    <location>
        <begin position="149"/>
        <end position="160"/>
    </location>
</feature>
<dbReference type="GO" id="GO:0022857">
    <property type="term" value="F:transmembrane transporter activity"/>
    <property type="evidence" value="ECO:0007669"/>
    <property type="project" value="InterPro"/>
</dbReference>
<feature type="region of interest" description="Disordered" evidence="2">
    <location>
        <begin position="86"/>
        <end position="160"/>
    </location>
</feature>
<name>A0A2C9M861_BIOGL</name>
<dbReference type="InterPro" id="IPR036259">
    <property type="entry name" value="MFS_trans_sf"/>
</dbReference>